<evidence type="ECO:0000313" key="2">
    <source>
        <dbReference type="Proteomes" id="UP000249260"/>
    </source>
</evidence>
<reference evidence="1 2" key="1">
    <citation type="submission" date="2018-06" db="EMBL/GenBank/DDBJ databases">
        <title>Paenibacillus montanisoli sp. nov., isolated from mountain area soil.</title>
        <authorList>
            <person name="Wu M."/>
        </authorList>
    </citation>
    <scope>NUCLEOTIDE SEQUENCE [LARGE SCALE GENOMIC DNA]</scope>
    <source>
        <strain evidence="1 2">RA17</strain>
    </source>
</reference>
<evidence type="ECO:0000313" key="1">
    <source>
        <dbReference type="EMBL" id="RAP73502.1"/>
    </source>
</evidence>
<comment type="caution">
    <text evidence="1">The sequence shown here is derived from an EMBL/GenBank/DDBJ whole genome shotgun (WGS) entry which is preliminary data.</text>
</comment>
<organism evidence="1 2">
    <name type="scientific">Paenibacillus montanisoli</name>
    <dbReference type="NCBI Taxonomy" id="2081970"/>
    <lineage>
        <taxon>Bacteria</taxon>
        <taxon>Bacillati</taxon>
        <taxon>Bacillota</taxon>
        <taxon>Bacilli</taxon>
        <taxon>Bacillales</taxon>
        <taxon>Paenibacillaceae</taxon>
        <taxon>Paenibacillus</taxon>
    </lineage>
</organism>
<dbReference type="Proteomes" id="UP000249260">
    <property type="component" value="Unassembled WGS sequence"/>
</dbReference>
<sequence length="330" mass="37871">MIKHIILKLLIISLLIISVGCSNTSNKVVQKGIELQNIDFMNTIESTANRDKLPNTKSGGISTGLYNENGAIEKELHFNYDKSDSIKKYISIGNLIDADRVYKLILFVDYKQEVFKVDDRPAAIDFTFKLKAGETTEIPFELPKLETGIHDILFVIVKSPDNKSLDEEYRKRTDLNHLLFIRFSVSIESDTVKETVNYNEFGIIEKNDMLDGLFVSEKDNFKRWLTQKVKKNENINFYIRAGNNSNKETKEYAVINLFDWIQEDVVNDRKVIFLKVNNKEFAKVNSEFVVDVKEPGVYDLTTILVSNPYQKLDIYNRGAETGVRVGVTVE</sequence>
<accession>A0A328TV72</accession>
<dbReference type="EMBL" id="QLUW01000007">
    <property type="protein sequence ID" value="RAP73502.1"/>
    <property type="molecule type" value="Genomic_DNA"/>
</dbReference>
<keyword evidence="2" id="KW-1185">Reference proteome</keyword>
<name>A0A328TV72_9BACL</name>
<dbReference type="PROSITE" id="PS51257">
    <property type="entry name" value="PROKAR_LIPOPROTEIN"/>
    <property type="match status" value="1"/>
</dbReference>
<gene>
    <name evidence="1" type="ORF">DL346_27160</name>
</gene>
<dbReference type="AlphaFoldDB" id="A0A328TV72"/>
<protein>
    <submittedName>
        <fullName evidence="1">Uncharacterized protein</fullName>
    </submittedName>
</protein>
<dbReference type="RefSeq" id="WP_112885645.1">
    <property type="nucleotide sequence ID" value="NZ_QLUW01000007.1"/>
</dbReference>
<proteinExistence type="predicted"/>
<dbReference type="OrthoDB" id="2933871at2"/>